<protein>
    <submittedName>
        <fullName evidence="2">Stage III sporulation protein AF</fullName>
    </submittedName>
</protein>
<dbReference type="Proteomes" id="UP001519273">
    <property type="component" value="Unassembled WGS sequence"/>
</dbReference>
<dbReference type="RefSeq" id="WP_209845074.1">
    <property type="nucleotide sequence ID" value="NZ_CBCRVE010000001.1"/>
</dbReference>
<dbReference type="EMBL" id="JAGGKP010000001">
    <property type="protein sequence ID" value="MBP1935654.1"/>
    <property type="molecule type" value="Genomic_DNA"/>
</dbReference>
<dbReference type="Pfam" id="PF09581">
    <property type="entry name" value="Spore_III_AF"/>
    <property type="match status" value="1"/>
</dbReference>
<gene>
    <name evidence="2" type="ORF">J2Z20_000515</name>
</gene>
<accession>A0ABS4GZG3</accession>
<evidence type="ECO:0000313" key="2">
    <source>
        <dbReference type="EMBL" id="MBP1935654.1"/>
    </source>
</evidence>
<evidence type="ECO:0000256" key="1">
    <source>
        <dbReference type="SAM" id="Phobius"/>
    </source>
</evidence>
<keyword evidence="3" id="KW-1185">Reference proteome</keyword>
<proteinExistence type="predicted"/>
<sequence>MSWLSEWLKEIIFIILLATFVDLILPNRSMERYVRLVLSLLILLTLLTPIIDLLTKDPETVMKQAMSAQNKLSGFSSNTKDVSIEQIMAQAEKLKKKDESSTLEIVSQQVASVMKDQISKAVDQPIAKVKVAILLPQPNTAKDDSQTPQIKSVDVYFDSSSNRTADSHSQQKDKPISVSVPEIDKVQVEVKLNDVEASKSEVSAAESSKKGTVDPDVIAALTTSAETIRKLISKEWQINQDMIAVYGDMGEQIKL</sequence>
<keyword evidence="1" id="KW-0812">Transmembrane</keyword>
<comment type="caution">
    <text evidence="2">The sequence shown here is derived from an EMBL/GenBank/DDBJ whole genome shotgun (WGS) entry which is preliminary data.</text>
</comment>
<feature type="transmembrane region" description="Helical" evidence="1">
    <location>
        <begin position="33"/>
        <end position="54"/>
    </location>
</feature>
<keyword evidence="1" id="KW-1133">Transmembrane helix</keyword>
<name>A0ABS4GZG3_9BACL</name>
<organism evidence="2 3">
    <name type="scientific">Paenibacillus sediminis</name>
    <dbReference type="NCBI Taxonomy" id="664909"/>
    <lineage>
        <taxon>Bacteria</taxon>
        <taxon>Bacillati</taxon>
        <taxon>Bacillota</taxon>
        <taxon>Bacilli</taxon>
        <taxon>Bacillales</taxon>
        <taxon>Paenibacillaceae</taxon>
        <taxon>Paenibacillus</taxon>
    </lineage>
</organism>
<dbReference type="InterPro" id="IPR014245">
    <property type="entry name" value="Spore_III_AF"/>
</dbReference>
<dbReference type="NCBIfam" id="TIGR02896">
    <property type="entry name" value="spore_III_AF"/>
    <property type="match status" value="1"/>
</dbReference>
<reference evidence="2 3" key="1">
    <citation type="submission" date="2021-03" db="EMBL/GenBank/DDBJ databases">
        <title>Genomic Encyclopedia of Type Strains, Phase IV (KMG-IV): sequencing the most valuable type-strain genomes for metagenomic binning, comparative biology and taxonomic classification.</title>
        <authorList>
            <person name="Goeker M."/>
        </authorList>
    </citation>
    <scope>NUCLEOTIDE SEQUENCE [LARGE SCALE GENOMIC DNA]</scope>
    <source>
        <strain evidence="2 3">DSM 23491</strain>
    </source>
</reference>
<feature type="transmembrane region" description="Helical" evidence="1">
    <location>
        <begin position="7"/>
        <end position="27"/>
    </location>
</feature>
<evidence type="ECO:0000313" key="3">
    <source>
        <dbReference type="Proteomes" id="UP001519273"/>
    </source>
</evidence>
<keyword evidence="1" id="KW-0472">Membrane</keyword>